<organism evidence="2 3">
    <name type="scientific">Cotesia glomerata</name>
    <name type="common">Lepidopteran parasitic wasp</name>
    <name type="synonym">Apanteles glomeratus</name>
    <dbReference type="NCBI Taxonomy" id="32391"/>
    <lineage>
        <taxon>Eukaryota</taxon>
        <taxon>Metazoa</taxon>
        <taxon>Ecdysozoa</taxon>
        <taxon>Arthropoda</taxon>
        <taxon>Hexapoda</taxon>
        <taxon>Insecta</taxon>
        <taxon>Pterygota</taxon>
        <taxon>Neoptera</taxon>
        <taxon>Endopterygota</taxon>
        <taxon>Hymenoptera</taxon>
        <taxon>Apocrita</taxon>
        <taxon>Ichneumonoidea</taxon>
        <taxon>Braconidae</taxon>
        <taxon>Microgastrinae</taxon>
        <taxon>Cotesia</taxon>
    </lineage>
</organism>
<feature type="compositionally biased region" description="Low complexity" evidence="1">
    <location>
        <begin position="37"/>
        <end position="52"/>
    </location>
</feature>
<keyword evidence="3" id="KW-1185">Reference proteome</keyword>
<sequence>HHQHLDQSADVSSAQNNAANKDNDDNIDNDDSESRHSIYSNNDSTISSSVSIGGPVTDL</sequence>
<protein>
    <submittedName>
        <fullName evidence="2">Uncharacterized protein</fullName>
    </submittedName>
</protein>
<proteinExistence type="predicted"/>
<dbReference type="EMBL" id="JAHXZJ010000001">
    <property type="protein sequence ID" value="KAH0566659.1"/>
    <property type="molecule type" value="Genomic_DNA"/>
</dbReference>
<accession>A0AAV7IP55</accession>
<feature type="non-terminal residue" evidence="2">
    <location>
        <position position="1"/>
    </location>
</feature>
<comment type="caution">
    <text evidence="2">The sequence shown here is derived from an EMBL/GenBank/DDBJ whole genome shotgun (WGS) entry which is preliminary data.</text>
</comment>
<gene>
    <name evidence="2" type="ORF">KQX54_003015</name>
</gene>
<dbReference type="Proteomes" id="UP000826195">
    <property type="component" value="Unassembled WGS sequence"/>
</dbReference>
<name>A0AAV7IP55_COTGL</name>
<reference evidence="2 3" key="1">
    <citation type="journal article" date="2021" name="J. Hered.">
        <title>A chromosome-level genome assembly of the parasitoid wasp, Cotesia glomerata (Hymenoptera: Braconidae).</title>
        <authorList>
            <person name="Pinto B.J."/>
            <person name="Weis J.J."/>
            <person name="Gamble T."/>
            <person name="Ode P.J."/>
            <person name="Paul R."/>
            <person name="Zaspel J.M."/>
        </authorList>
    </citation>
    <scope>NUCLEOTIDE SEQUENCE [LARGE SCALE GENOMIC DNA]</scope>
    <source>
        <strain evidence="2">CgM1</strain>
    </source>
</reference>
<dbReference type="AlphaFoldDB" id="A0AAV7IP55"/>
<evidence type="ECO:0000313" key="3">
    <source>
        <dbReference type="Proteomes" id="UP000826195"/>
    </source>
</evidence>
<evidence type="ECO:0000313" key="2">
    <source>
        <dbReference type="EMBL" id="KAH0566659.1"/>
    </source>
</evidence>
<evidence type="ECO:0000256" key="1">
    <source>
        <dbReference type="SAM" id="MobiDB-lite"/>
    </source>
</evidence>
<feature type="region of interest" description="Disordered" evidence="1">
    <location>
        <begin position="1"/>
        <end position="59"/>
    </location>
</feature>